<feature type="transmembrane region" description="Helical" evidence="1">
    <location>
        <begin position="224"/>
        <end position="247"/>
    </location>
</feature>
<keyword evidence="1" id="KW-0472">Membrane</keyword>
<feature type="transmembrane region" description="Helical" evidence="1">
    <location>
        <begin position="82"/>
        <end position="102"/>
    </location>
</feature>
<feature type="transmembrane region" description="Helical" evidence="1">
    <location>
        <begin position="534"/>
        <end position="556"/>
    </location>
</feature>
<evidence type="ECO:0000256" key="1">
    <source>
        <dbReference type="SAM" id="Phobius"/>
    </source>
</evidence>
<feature type="transmembrane region" description="Helical" evidence="1">
    <location>
        <begin position="371"/>
        <end position="388"/>
    </location>
</feature>
<organism evidence="2 3">
    <name type="scientific">Apilactobacillus bombintestini</name>
    <dbReference type="NCBI Taxonomy" id="2419772"/>
    <lineage>
        <taxon>Bacteria</taxon>
        <taxon>Bacillati</taxon>
        <taxon>Bacillota</taxon>
        <taxon>Bacilli</taxon>
        <taxon>Lactobacillales</taxon>
        <taxon>Lactobacillaceae</taxon>
        <taxon>Apilactobacillus</taxon>
    </lineage>
</organism>
<reference evidence="2 3" key="1">
    <citation type="submission" date="2018-09" db="EMBL/GenBank/DDBJ databases">
        <title>Genome sequencing of strain BHWM-4.</title>
        <authorList>
            <person name="Heo J."/>
            <person name="Kim S.-J."/>
            <person name="Kwon S.-W."/>
        </authorList>
    </citation>
    <scope>NUCLEOTIDE SEQUENCE [LARGE SCALE GENOMIC DNA]</scope>
    <source>
        <strain evidence="2 3">BHWM-4</strain>
    </source>
</reference>
<feature type="transmembrane region" description="Helical" evidence="1">
    <location>
        <begin position="12"/>
        <end position="34"/>
    </location>
</feature>
<dbReference type="KEGG" id="abom:D7I45_00955"/>
<dbReference type="RefSeq" id="WP_120783931.1">
    <property type="nucleotide sequence ID" value="NZ_CP032626.1"/>
</dbReference>
<feature type="transmembrane region" description="Helical" evidence="1">
    <location>
        <begin position="309"/>
        <end position="328"/>
    </location>
</feature>
<protein>
    <recommendedName>
        <fullName evidence="4">Membrane protein 6-pyruvoyl-tetrahydropterin synthase-related domain-containing protein</fullName>
    </recommendedName>
</protein>
<dbReference type="Proteomes" id="UP000272003">
    <property type="component" value="Chromosome"/>
</dbReference>
<feature type="transmembrane region" description="Helical" evidence="1">
    <location>
        <begin position="280"/>
        <end position="297"/>
    </location>
</feature>
<dbReference type="EMBL" id="CP032626">
    <property type="protein sequence ID" value="AYF92157.1"/>
    <property type="molecule type" value="Genomic_DNA"/>
</dbReference>
<proteinExistence type="predicted"/>
<dbReference type="AlphaFoldDB" id="A0A387AQG2"/>
<feature type="transmembrane region" description="Helical" evidence="1">
    <location>
        <begin position="164"/>
        <end position="183"/>
    </location>
</feature>
<name>A0A387AQG2_9LACO</name>
<feature type="transmembrane region" description="Helical" evidence="1">
    <location>
        <begin position="189"/>
        <end position="212"/>
    </location>
</feature>
<gene>
    <name evidence="2" type="ORF">D7I45_00955</name>
</gene>
<evidence type="ECO:0000313" key="3">
    <source>
        <dbReference type="Proteomes" id="UP000272003"/>
    </source>
</evidence>
<accession>A0A387AQG2</accession>
<evidence type="ECO:0000313" key="2">
    <source>
        <dbReference type="EMBL" id="AYF92157.1"/>
    </source>
</evidence>
<feature type="transmembrane region" description="Helical" evidence="1">
    <location>
        <begin position="109"/>
        <end position="127"/>
    </location>
</feature>
<feature type="transmembrane region" description="Helical" evidence="1">
    <location>
        <begin position="340"/>
        <end position="359"/>
    </location>
</feature>
<feature type="transmembrane region" description="Helical" evidence="1">
    <location>
        <begin position="133"/>
        <end position="152"/>
    </location>
</feature>
<dbReference type="OrthoDB" id="9784157at2"/>
<sequence length="561" mass="63640">MNKKLDIHNFWRSNIFIILVFAVASVLSSIIMIHSKFVLVGSDMFFHWQRIYELRDSILNGNIFDMVAVNKFNQTGTAVMSLYPKFNLLPITLLSLVVSNIIKLYYIDFILRNFVSLLIAYFASYCFNKNKKVSSLFAISYVLSTMVLNSAVLNYDIGMSSAMIFLPLVLFGFFELICKNHWVEISLGISAIIMSHVLSAIIAIIFIILLVVFNIKTILKRNVLFAATKAFILTVLISSAFWIPFLILSVSNHISMPPAPATISGVDFNSLISDIFNNNVSTSITITAFIGLILGIINYSKLTLLSRQIFWISILFLVVCSDFFPWNILSDTFIKATLQFTFRFYIIPQMLLCYVFAECSIKLCNNYKKNIIVFVGIICGIICIQMVGQKQIVANNINNQELLKPYSGEYNIVIKSKKEINNLVNGWRPGLIDYYPKNSVSKYDVINNHFATYGNHKNIRLGLLGNGKFIFTSKKSIKKLSLPFLSYNGIDYQVKLDGKTVKGYPNKNVLMTINNVHKGKHRVQIIVHKTKAEIASYILSLIGLLILLGVILKNFLKKRKI</sequence>
<evidence type="ECO:0008006" key="4">
    <source>
        <dbReference type="Google" id="ProtNLM"/>
    </source>
</evidence>
<keyword evidence="3" id="KW-1185">Reference proteome</keyword>
<keyword evidence="1" id="KW-0812">Transmembrane</keyword>
<keyword evidence="1" id="KW-1133">Transmembrane helix</keyword>